<name>A0A9P9IDB1_9HYPO</name>
<dbReference type="AlphaFoldDB" id="A0A9P9IDB1"/>
<proteinExistence type="predicted"/>
<accession>A0A9P9IDB1</accession>
<keyword evidence="3" id="KW-1185">Reference proteome</keyword>
<evidence type="ECO:0000313" key="3">
    <source>
        <dbReference type="Proteomes" id="UP000717696"/>
    </source>
</evidence>
<sequence length="177" mass="20218">ILVDETQKGCNMQTHDDIPERIRTELYAEEHQEGERARKRKRQDPGSSPVGLPVIHIHNAPGDGRVSKAGHDDPATPDIIFPTSPTFHVQGSREDMVKSYVMWQQSQVSSQEQKISYGLAQDLTLNEGLSLEMVYCNQKRFFRFYKEHGVLEGVAWHFVCDIKFFLGSLEIDDLNDD</sequence>
<reference evidence="2" key="1">
    <citation type="journal article" date="2021" name="Nat. Commun.">
        <title>Genetic determinants of endophytism in the Arabidopsis root mycobiome.</title>
        <authorList>
            <person name="Mesny F."/>
            <person name="Miyauchi S."/>
            <person name="Thiergart T."/>
            <person name="Pickel B."/>
            <person name="Atanasova L."/>
            <person name="Karlsson M."/>
            <person name="Huettel B."/>
            <person name="Barry K.W."/>
            <person name="Haridas S."/>
            <person name="Chen C."/>
            <person name="Bauer D."/>
            <person name="Andreopoulos W."/>
            <person name="Pangilinan J."/>
            <person name="LaButti K."/>
            <person name="Riley R."/>
            <person name="Lipzen A."/>
            <person name="Clum A."/>
            <person name="Drula E."/>
            <person name="Henrissat B."/>
            <person name="Kohler A."/>
            <person name="Grigoriev I.V."/>
            <person name="Martin F.M."/>
            <person name="Hacquard S."/>
        </authorList>
    </citation>
    <scope>NUCLEOTIDE SEQUENCE</scope>
    <source>
        <strain evidence="2">MPI-CAGE-AT-0021</strain>
    </source>
</reference>
<organism evidence="2 3">
    <name type="scientific">Dactylonectria estremocensis</name>
    <dbReference type="NCBI Taxonomy" id="1079267"/>
    <lineage>
        <taxon>Eukaryota</taxon>
        <taxon>Fungi</taxon>
        <taxon>Dikarya</taxon>
        <taxon>Ascomycota</taxon>
        <taxon>Pezizomycotina</taxon>
        <taxon>Sordariomycetes</taxon>
        <taxon>Hypocreomycetidae</taxon>
        <taxon>Hypocreales</taxon>
        <taxon>Nectriaceae</taxon>
        <taxon>Dactylonectria</taxon>
    </lineage>
</organism>
<dbReference type="EMBL" id="JAGMUU010000035">
    <property type="protein sequence ID" value="KAH7116611.1"/>
    <property type="molecule type" value="Genomic_DNA"/>
</dbReference>
<protein>
    <submittedName>
        <fullName evidence="2">Uncharacterized protein</fullName>
    </submittedName>
</protein>
<comment type="caution">
    <text evidence="2">The sequence shown here is derived from an EMBL/GenBank/DDBJ whole genome shotgun (WGS) entry which is preliminary data.</text>
</comment>
<evidence type="ECO:0000313" key="2">
    <source>
        <dbReference type="EMBL" id="KAH7116611.1"/>
    </source>
</evidence>
<feature type="compositionally biased region" description="Basic and acidic residues" evidence="1">
    <location>
        <begin position="14"/>
        <end position="36"/>
    </location>
</feature>
<gene>
    <name evidence="2" type="ORF">B0J13DRAFT_459099</name>
</gene>
<dbReference type="OrthoDB" id="5131365at2759"/>
<feature type="non-terminal residue" evidence="2">
    <location>
        <position position="1"/>
    </location>
</feature>
<dbReference type="Proteomes" id="UP000717696">
    <property type="component" value="Unassembled WGS sequence"/>
</dbReference>
<feature type="region of interest" description="Disordered" evidence="1">
    <location>
        <begin position="1"/>
        <end position="69"/>
    </location>
</feature>
<evidence type="ECO:0000256" key="1">
    <source>
        <dbReference type="SAM" id="MobiDB-lite"/>
    </source>
</evidence>